<evidence type="ECO:0000313" key="1">
    <source>
        <dbReference type="EMBL" id="QDZ08315.1"/>
    </source>
</evidence>
<proteinExistence type="predicted"/>
<protein>
    <submittedName>
        <fullName evidence="1">DUF1428 domain-containing protein</fullName>
    </submittedName>
</protein>
<keyword evidence="2" id="KW-1185">Reference proteome</keyword>
<dbReference type="InterPro" id="IPR011008">
    <property type="entry name" value="Dimeric_a/b-barrel"/>
</dbReference>
<dbReference type="Pfam" id="PF07237">
    <property type="entry name" value="DUF1428"/>
    <property type="match status" value="2"/>
</dbReference>
<dbReference type="InterPro" id="IPR009874">
    <property type="entry name" value="DUF1428"/>
</dbReference>
<dbReference type="OrthoDB" id="9792392at2"/>
<gene>
    <name evidence="1" type="ORF">FPZ24_13185</name>
</gene>
<dbReference type="SUPFAM" id="SSF54909">
    <property type="entry name" value="Dimeric alpha+beta barrel"/>
    <property type="match status" value="2"/>
</dbReference>
<sequence length="240" mass="26495">MTYFQGFVIPVKPDRKEAYRAMAAKAAPIFAEYGATRTVECWEDDVPDGKVTDLRRAVAAEPGEKIVYSWVTWLDRATCDAAAEKLMADERMQPDGDVPFDMKRMIYAGFEPVFERGDAVKAAGYVDGVVGPAPGDGKDTFTAHSEKLDSYFLDQGALRVMDGWGADVPDGKVTDFKRAVAAEAGEQVIFGWIEWPDKATRDKAFEGMMQNPELTAITPGFDMKRAIFGGFTPILDTDHQ</sequence>
<dbReference type="RefSeq" id="WP_146572718.1">
    <property type="nucleotide sequence ID" value="NZ_CP042306.1"/>
</dbReference>
<dbReference type="KEGG" id="spai:FPZ24_13185"/>
<dbReference type="Gene3D" id="3.30.70.100">
    <property type="match status" value="2"/>
</dbReference>
<accession>A0A5B8LKQ8</accession>
<evidence type="ECO:0000313" key="2">
    <source>
        <dbReference type="Proteomes" id="UP000315673"/>
    </source>
</evidence>
<dbReference type="EMBL" id="CP042306">
    <property type="protein sequence ID" value="QDZ08315.1"/>
    <property type="molecule type" value="Genomic_DNA"/>
</dbReference>
<name>A0A5B8LKQ8_9SPHN</name>
<reference evidence="1 2" key="1">
    <citation type="submission" date="2019-07" db="EMBL/GenBank/DDBJ databases">
        <title>Full genome sequence of Sphingomonas sp. 4R-6-7(HKS19).</title>
        <authorList>
            <person name="Im W.-T."/>
        </authorList>
    </citation>
    <scope>NUCLEOTIDE SEQUENCE [LARGE SCALE GENOMIC DNA]</scope>
    <source>
        <strain evidence="1 2">HKS19</strain>
    </source>
</reference>
<organism evidence="1 2">
    <name type="scientific">Sphingomonas panacisoli</name>
    <dbReference type="NCBI Taxonomy" id="1813879"/>
    <lineage>
        <taxon>Bacteria</taxon>
        <taxon>Pseudomonadati</taxon>
        <taxon>Pseudomonadota</taxon>
        <taxon>Alphaproteobacteria</taxon>
        <taxon>Sphingomonadales</taxon>
        <taxon>Sphingomonadaceae</taxon>
        <taxon>Sphingomonas</taxon>
    </lineage>
</organism>
<dbReference type="Proteomes" id="UP000315673">
    <property type="component" value="Chromosome"/>
</dbReference>
<dbReference type="AlphaFoldDB" id="A0A5B8LKQ8"/>